<accession>A0A495JS73</accession>
<reference evidence="1 2" key="1">
    <citation type="submission" date="2018-10" db="EMBL/GenBank/DDBJ databases">
        <title>Sequencing the genomes of 1000 actinobacteria strains.</title>
        <authorList>
            <person name="Klenk H.-P."/>
        </authorList>
    </citation>
    <scope>NUCLEOTIDE SEQUENCE [LARGE SCALE GENOMIC DNA]</scope>
    <source>
        <strain evidence="1 2">DSM 45175</strain>
    </source>
</reference>
<evidence type="ECO:0000313" key="1">
    <source>
        <dbReference type="EMBL" id="RKR91823.1"/>
    </source>
</evidence>
<dbReference type="Proteomes" id="UP000277671">
    <property type="component" value="Unassembled WGS sequence"/>
</dbReference>
<dbReference type="EMBL" id="RBKT01000001">
    <property type="protein sequence ID" value="RKR91823.1"/>
    <property type="molecule type" value="Genomic_DNA"/>
</dbReference>
<comment type="caution">
    <text evidence="1">The sequence shown here is derived from an EMBL/GenBank/DDBJ whole genome shotgun (WGS) entry which is preliminary data.</text>
</comment>
<organism evidence="1 2">
    <name type="scientific">Micromonospora pisi</name>
    <dbReference type="NCBI Taxonomy" id="589240"/>
    <lineage>
        <taxon>Bacteria</taxon>
        <taxon>Bacillati</taxon>
        <taxon>Actinomycetota</taxon>
        <taxon>Actinomycetes</taxon>
        <taxon>Micromonosporales</taxon>
        <taxon>Micromonosporaceae</taxon>
        <taxon>Micromonospora</taxon>
    </lineage>
</organism>
<dbReference type="AlphaFoldDB" id="A0A495JS73"/>
<protein>
    <submittedName>
        <fullName evidence="1">Uncharacterized protein</fullName>
    </submittedName>
</protein>
<evidence type="ECO:0000313" key="2">
    <source>
        <dbReference type="Proteomes" id="UP000277671"/>
    </source>
</evidence>
<sequence>MLLLGVVVGCGQPGTTGAHQAEAVSLPCATYPPPDPVTPGQSLWPQQDVLDGYAQAAQQVGQEHPDSYAGLEVHLDEVAVWVHRKPSPTLDDALRHVVPPGHLCLRDARYSAVELETWLHQVRADVDYWAGRQIVLNTMSIRPGRDCVEIGVDRPDVDGPTLTAYYQATIPVCVELGGALIPLVAPSPAT</sequence>
<name>A0A495JS73_9ACTN</name>
<keyword evidence="2" id="KW-1185">Reference proteome</keyword>
<gene>
    <name evidence="1" type="ORF">BDK92_6244</name>
</gene>
<proteinExistence type="predicted"/>